<dbReference type="PRINTS" id="PR00138">
    <property type="entry name" value="MATRIXIN"/>
</dbReference>
<dbReference type="GO" id="GO:0004222">
    <property type="term" value="F:metalloendopeptidase activity"/>
    <property type="evidence" value="ECO:0000318"/>
    <property type="project" value="GO_Central"/>
</dbReference>
<evidence type="ECO:0000256" key="21">
    <source>
        <dbReference type="PIRSR" id="PIRSR621190-3"/>
    </source>
</evidence>
<dbReference type="GO" id="GO:0006508">
    <property type="term" value="P:proteolysis"/>
    <property type="evidence" value="ECO:0007669"/>
    <property type="project" value="UniProtKB-KW"/>
</dbReference>
<dbReference type="FunFam" id="2.110.10.10:FF:000002">
    <property type="entry name" value="Matrix metallopeptidase 3"/>
    <property type="match status" value="1"/>
</dbReference>
<dbReference type="CDD" id="cd00094">
    <property type="entry name" value="HX"/>
    <property type="match status" value="1"/>
</dbReference>
<dbReference type="SUPFAM" id="SSF55486">
    <property type="entry name" value="Metalloproteases ('zincins'), catalytic domain"/>
    <property type="match status" value="1"/>
</dbReference>
<evidence type="ECO:0000256" key="8">
    <source>
        <dbReference type="ARBA" id="ARBA00022729"/>
    </source>
</evidence>
<evidence type="ECO:0000256" key="14">
    <source>
        <dbReference type="ARBA" id="ARBA00023105"/>
    </source>
</evidence>
<evidence type="ECO:0000256" key="9">
    <source>
        <dbReference type="ARBA" id="ARBA00022737"/>
    </source>
</evidence>
<dbReference type="PANTHER" id="PTHR10201">
    <property type="entry name" value="MATRIX METALLOPROTEINASE"/>
    <property type="match status" value="1"/>
</dbReference>
<keyword evidence="17" id="KW-0325">Glycoprotein</keyword>
<keyword evidence="15" id="KW-0865">Zymogen</keyword>
<dbReference type="InterPro" id="IPR036375">
    <property type="entry name" value="Hemopexin-like_dom_sf"/>
</dbReference>
<dbReference type="InterPro" id="IPR021190">
    <property type="entry name" value="Pept_M10A"/>
</dbReference>
<name>A0A8M9QLA0_DANRE</name>
<dbReference type="CDD" id="cd04278">
    <property type="entry name" value="ZnMc_MMP"/>
    <property type="match status" value="1"/>
</dbReference>
<dbReference type="PROSITE" id="PS00024">
    <property type="entry name" value="HEMOPEXIN"/>
    <property type="match status" value="1"/>
</dbReference>
<dbReference type="FunCoup" id="A0A8M9QLA0">
    <property type="interactions" value="5"/>
</dbReference>
<evidence type="ECO:0000256" key="6">
    <source>
        <dbReference type="ARBA" id="ARBA00022670"/>
    </source>
</evidence>
<dbReference type="InterPro" id="IPR001818">
    <property type="entry name" value="Pept_M10_metallopeptidase"/>
</dbReference>
<dbReference type="Gene3D" id="2.110.10.10">
    <property type="entry name" value="Hemopexin-like domain"/>
    <property type="match status" value="1"/>
</dbReference>
<evidence type="ECO:0000256" key="11">
    <source>
        <dbReference type="ARBA" id="ARBA00022833"/>
    </source>
</evidence>
<keyword evidence="22" id="KW-1185">Reference proteome</keyword>
<evidence type="ECO:0000256" key="3">
    <source>
        <dbReference type="ARBA" id="ARBA00018037"/>
    </source>
</evidence>
<evidence type="ECO:0000256" key="2">
    <source>
        <dbReference type="ARBA" id="ARBA00010370"/>
    </source>
</evidence>
<evidence type="ECO:0000256" key="20">
    <source>
        <dbReference type="PIRSR" id="PIRSR621190-2"/>
    </source>
</evidence>
<dbReference type="InterPro" id="IPR036365">
    <property type="entry name" value="PGBD-like_sf"/>
</dbReference>
<accession>A0A8M9QLA0</accession>
<keyword evidence="9" id="KW-0677">Repeat</keyword>
<reference evidence="23" key="1">
    <citation type="submission" date="2025-08" db="UniProtKB">
        <authorList>
            <consortium name="RefSeq"/>
        </authorList>
    </citation>
    <scope>IDENTIFICATION</scope>
    <source>
        <strain evidence="23">Tuebingen</strain>
        <tissue evidence="23">Fibroblasts and whole tissue</tissue>
    </source>
</reference>
<evidence type="ECO:0000256" key="16">
    <source>
        <dbReference type="ARBA" id="ARBA00023157"/>
    </source>
</evidence>
<dbReference type="Pfam" id="PF00413">
    <property type="entry name" value="Peptidase_M10"/>
    <property type="match status" value="1"/>
</dbReference>
<proteinExistence type="inferred from homology"/>
<keyword evidence="5" id="KW-0272">Extracellular matrix</keyword>
<keyword evidence="10" id="KW-0378">Hydrolase</keyword>
<dbReference type="GO" id="GO:0008270">
    <property type="term" value="F:zinc ion binding"/>
    <property type="evidence" value="ECO:0007669"/>
    <property type="project" value="InterPro"/>
</dbReference>
<keyword evidence="11 19" id="KW-0862">Zinc</keyword>
<comment type="similarity">
    <text evidence="2">Belongs to the peptidase M10A family.</text>
</comment>
<dbReference type="RefSeq" id="XP_021335120.2">
    <property type="nucleotide sequence ID" value="XM_021479445.3"/>
</dbReference>
<dbReference type="FunFam" id="3.40.390.10:FF:000007">
    <property type="entry name" value="Collagenase 3"/>
    <property type="match status" value="1"/>
</dbReference>
<keyword evidence="4" id="KW-0964">Secreted</keyword>
<gene>
    <name evidence="23" type="primary">LOC101883213</name>
</gene>
<comment type="subcellular location">
    <subcellularLocation>
        <location evidence="1">Secreted</location>
        <location evidence="1">Extracellular space</location>
        <location evidence="1">Extracellular matrix</location>
    </subcellularLocation>
</comment>
<dbReference type="InterPro" id="IPR000585">
    <property type="entry name" value="Hemopexin-like_dom"/>
</dbReference>
<evidence type="ECO:0000256" key="15">
    <source>
        <dbReference type="ARBA" id="ARBA00023145"/>
    </source>
</evidence>
<evidence type="ECO:0000313" key="22">
    <source>
        <dbReference type="Proteomes" id="UP000000437"/>
    </source>
</evidence>
<evidence type="ECO:0000256" key="12">
    <source>
        <dbReference type="ARBA" id="ARBA00022837"/>
    </source>
</evidence>
<evidence type="ECO:0000256" key="19">
    <source>
        <dbReference type="PIRSR" id="PIRSR001191-2"/>
    </source>
</evidence>
<protein>
    <recommendedName>
        <fullName evidence="3">Collagenase 3</fullName>
    </recommendedName>
    <alternativeName>
        <fullName evidence="18">Matrix metalloproteinase-13</fullName>
    </alternativeName>
</protein>
<dbReference type="GO" id="GO:0030574">
    <property type="term" value="P:collagen catabolic process"/>
    <property type="evidence" value="ECO:0000318"/>
    <property type="project" value="GO_Central"/>
</dbReference>
<evidence type="ECO:0000256" key="1">
    <source>
        <dbReference type="ARBA" id="ARBA00004498"/>
    </source>
</evidence>
<dbReference type="InterPro" id="IPR018487">
    <property type="entry name" value="Hemopexin-like_repeat"/>
</dbReference>
<evidence type="ECO:0000313" key="23">
    <source>
        <dbReference type="RefSeq" id="XP_021335120.2"/>
    </source>
</evidence>
<comment type="cofactor">
    <cofactor evidence="20">
        <name>Zn(2+)</name>
        <dbReference type="ChEBI" id="CHEBI:29105"/>
    </cofactor>
    <text evidence="20">Binds 2 Zn(2+) ions per subunit.</text>
</comment>
<evidence type="ECO:0000256" key="7">
    <source>
        <dbReference type="ARBA" id="ARBA00022723"/>
    </source>
</evidence>
<keyword evidence="12 20" id="KW-0106">Calcium</keyword>
<keyword evidence="16 21" id="KW-1015">Disulfide bond</keyword>
<dbReference type="Pfam" id="PF00045">
    <property type="entry name" value="Hemopexin"/>
    <property type="match status" value="4"/>
</dbReference>
<evidence type="ECO:0000256" key="13">
    <source>
        <dbReference type="ARBA" id="ARBA00023049"/>
    </source>
</evidence>
<dbReference type="InterPro" id="IPR024079">
    <property type="entry name" value="MetalloPept_cat_dom_sf"/>
</dbReference>
<dbReference type="PIRSF" id="PIRSF001191">
    <property type="entry name" value="Peptidase_M10A_matrix"/>
    <property type="match status" value="1"/>
</dbReference>
<organism evidence="22 23">
    <name type="scientific">Danio rerio</name>
    <name type="common">Zebrafish</name>
    <name type="synonym">Brachydanio rerio</name>
    <dbReference type="NCBI Taxonomy" id="7955"/>
    <lineage>
        <taxon>Eukaryota</taxon>
        <taxon>Metazoa</taxon>
        <taxon>Chordata</taxon>
        <taxon>Craniata</taxon>
        <taxon>Vertebrata</taxon>
        <taxon>Euteleostomi</taxon>
        <taxon>Actinopterygii</taxon>
        <taxon>Neopterygii</taxon>
        <taxon>Teleostei</taxon>
        <taxon>Ostariophysi</taxon>
        <taxon>Cypriniformes</taxon>
        <taxon>Danionidae</taxon>
        <taxon>Danioninae</taxon>
        <taxon>Danio</taxon>
    </lineage>
</organism>
<dbReference type="OrthoDB" id="406838at2759"/>
<comment type="cofactor">
    <cofactor evidence="20">
        <name>Ca(2+)</name>
        <dbReference type="ChEBI" id="CHEBI:29108"/>
    </cofactor>
    <text evidence="20">Can bind about 5 Ca(2+) ions per subunit.</text>
</comment>
<keyword evidence="13 23" id="KW-0482">Metalloprotease</keyword>
<dbReference type="Pfam" id="PF01471">
    <property type="entry name" value="PG_binding_1"/>
    <property type="match status" value="1"/>
</dbReference>
<dbReference type="SMART" id="SM00235">
    <property type="entry name" value="ZnMc"/>
    <property type="match status" value="1"/>
</dbReference>
<evidence type="ECO:0000256" key="5">
    <source>
        <dbReference type="ARBA" id="ARBA00022530"/>
    </source>
</evidence>
<dbReference type="SMART" id="SM00120">
    <property type="entry name" value="HX"/>
    <property type="match status" value="4"/>
</dbReference>
<dbReference type="Proteomes" id="UP000000437">
    <property type="component" value="Chromosome 10"/>
</dbReference>
<dbReference type="KEGG" id="dre:101883213"/>
<evidence type="ECO:0000256" key="4">
    <source>
        <dbReference type="ARBA" id="ARBA00022525"/>
    </source>
</evidence>
<dbReference type="InterPro" id="IPR006026">
    <property type="entry name" value="Peptidase_Metallo"/>
</dbReference>
<dbReference type="AlphaFoldDB" id="A0A8M9QLA0"/>
<sequence length="467" mass="53112">MWSLWFGLFTLLQPAVVFTAPLRPAGLSRDGHLELAEVYLVKFYNHKPENGRRRRTAGLDPFQAKLREMQHFFGLEESGEVDPQTIRAMRRARCGLSDVERFGKTMRWTNKTLTYKISKFSSKMSSARVKTAFRQAWQLWAQAAPLKFRRKRRSDADIVISFNNKDHNDGSPFDGEGGILAHAFSPGPGIGGDVHFDDEETWTTNGSGYNLLPVAVHEFGHALGLSHSSDPGAIMFPAYNFGLHSVLQLSYQDVKDIKEMYGERSTSPDRLPPKTPDRCDPDLSFDAVTGMQQELVFFKDRFIWRVHPSFDEIRITLITSLWTEIPADIDAAYENTNKNSILVFKGSQYWEMLSSLKVKEGFPRNISDFGFPSSVKSIDAVLSFRETHLTDFFIGGECWRFNEDAGQMMEGFPKPIAHEWPGIKSPVDAAVAHDGRVYFFIGPQQLEFTPPIRRVTQRLPANTWLRC</sequence>
<dbReference type="Gene3D" id="3.40.390.10">
    <property type="entry name" value="Collagenase (Catalytic Domain)"/>
    <property type="match status" value="1"/>
</dbReference>
<dbReference type="PROSITE" id="PS51642">
    <property type="entry name" value="HEMOPEXIN_2"/>
    <property type="match status" value="4"/>
</dbReference>
<dbReference type="GO" id="GO:0005615">
    <property type="term" value="C:extracellular space"/>
    <property type="evidence" value="ECO:0000318"/>
    <property type="project" value="GO_Central"/>
</dbReference>
<keyword evidence="6" id="KW-0645">Protease</keyword>
<evidence type="ECO:0000256" key="10">
    <source>
        <dbReference type="ARBA" id="ARBA00022801"/>
    </source>
</evidence>
<dbReference type="GO" id="GO:0031012">
    <property type="term" value="C:extracellular matrix"/>
    <property type="evidence" value="ECO:0007669"/>
    <property type="project" value="InterPro"/>
</dbReference>
<dbReference type="InterPro" id="IPR033739">
    <property type="entry name" value="M10A_MMP"/>
</dbReference>
<dbReference type="SUPFAM" id="SSF50923">
    <property type="entry name" value="Hemopexin-like domain"/>
    <property type="match status" value="1"/>
</dbReference>
<keyword evidence="8" id="KW-0732">Signal</keyword>
<keyword evidence="14" id="KW-0177">Collagen degradation</keyword>
<evidence type="ECO:0000256" key="18">
    <source>
        <dbReference type="ARBA" id="ARBA00031807"/>
    </source>
</evidence>
<dbReference type="GO" id="GO:0030198">
    <property type="term" value="P:extracellular matrix organization"/>
    <property type="evidence" value="ECO:0000318"/>
    <property type="project" value="GO_Central"/>
</dbReference>
<dbReference type="InterPro" id="IPR002477">
    <property type="entry name" value="Peptidoglycan-bd-like"/>
</dbReference>
<keyword evidence="7 19" id="KW-0479">Metal-binding</keyword>
<dbReference type="PANTHER" id="PTHR10201:SF165">
    <property type="entry name" value="COLLAGENASE 3"/>
    <property type="match status" value="1"/>
</dbReference>
<dbReference type="SUPFAM" id="SSF47090">
    <property type="entry name" value="PGBD-like"/>
    <property type="match status" value="1"/>
</dbReference>
<evidence type="ECO:0000256" key="17">
    <source>
        <dbReference type="ARBA" id="ARBA00023180"/>
    </source>
</evidence>
<dbReference type="InterPro" id="IPR018486">
    <property type="entry name" value="Hemopexin_CS"/>
</dbReference>